<dbReference type="InterPro" id="IPR013005">
    <property type="entry name" value="Ribosomal_uL4-like"/>
</dbReference>
<evidence type="ECO:0000313" key="7">
    <source>
        <dbReference type="EMBL" id="KDA54648.1"/>
    </source>
</evidence>
<dbReference type="NCBIfam" id="TIGR03953">
    <property type="entry name" value="rplD_bact"/>
    <property type="match status" value="1"/>
</dbReference>
<dbReference type="AlphaFoldDB" id="A0A062XUV4"/>
<dbReference type="Gene3D" id="3.40.1370.10">
    <property type="match status" value="1"/>
</dbReference>
<dbReference type="GO" id="GO:0003735">
    <property type="term" value="F:structural constituent of ribosome"/>
    <property type="evidence" value="ECO:0007669"/>
    <property type="project" value="InterPro"/>
</dbReference>
<comment type="function">
    <text evidence="5">Forms part of the polypeptide exit tunnel.</text>
</comment>
<dbReference type="PANTHER" id="PTHR10746:SF6">
    <property type="entry name" value="LARGE RIBOSOMAL SUBUNIT PROTEIN UL4M"/>
    <property type="match status" value="1"/>
</dbReference>
<dbReference type="InterPro" id="IPR002136">
    <property type="entry name" value="Ribosomal_uL4"/>
</dbReference>
<feature type="compositionally biased region" description="Basic residues" evidence="6">
    <location>
        <begin position="62"/>
        <end position="76"/>
    </location>
</feature>
<name>A0A062XUV4_9BACT</name>
<dbReference type="PANTHER" id="PTHR10746">
    <property type="entry name" value="50S RIBOSOMAL PROTEIN L4"/>
    <property type="match status" value="1"/>
</dbReference>
<proteinExistence type="inferred from homology"/>
<comment type="subunit">
    <text evidence="5">Part of the 50S ribosomal subunit.</text>
</comment>
<comment type="function">
    <text evidence="5">One of the primary rRNA binding proteins, this protein initially binds near the 5'-end of the 23S rRNA. It is important during the early stages of 50S assembly. It makes multiple contacts with different domains of the 23S rRNA in the assembled 50S subunit and ribosome.</text>
</comment>
<comment type="caution">
    <text evidence="7">The sequence shown here is derived from an EMBL/GenBank/DDBJ whole genome shotgun (WGS) entry which is preliminary data.</text>
</comment>
<sequence length="208" mass="23130">MKLPVRNWENNVVGEVEVPDEIFAYPPRPHLVWEVVKAYLAGLRRGTHATKTRGMVSGGGKKPWRQKGTGRARHGSIRSPLWRHGGTVFGPQPRDYTLKVNVKAKKNALKSVLSERLAQGRLHVLADLEVPSPKTKEMVARLSKLGLAGEKVLFVDSYDNLNLLLATRNRPELATEDAGHVHVYEVLNAKHVVFSQKALLALTEVLAQ</sequence>
<dbReference type="GO" id="GO:1990904">
    <property type="term" value="C:ribonucleoprotein complex"/>
    <property type="evidence" value="ECO:0007669"/>
    <property type="project" value="UniProtKB-KW"/>
</dbReference>
<dbReference type="OrthoDB" id="9803201at2"/>
<evidence type="ECO:0000256" key="2">
    <source>
        <dbReference type="ARBA" id="ARBA00022980"/>
    </source>
</evidence>
<keyword evidence="5" id="KW-0694">RNA-binding</keyword>
<dbReference type="RefSeq" id="WP_053334759.1">
    <property type="nucleotide sequence ID" value="NZ_JMFG01000005.1"/>
</dbReference>
<dbReference type="GO" id="GO:0005840">
    <property type="term" value="C:ribosome"/>
    <property type="evidence" value="ECO:0007669"/>
    <property type="project" value="UniProtKB-KW"/>
</dbReference>
<dbReference type="STRING" id="1312852.EG19_09485"/>
<dbReference type="GO" id="GO:0019843">
    <property type="term" value="F:rRNA binding"/>
    <property type="evidence" value="ECO:0007669"/>
    <property type="project" value="UniProtKB-UniRule"/>
</dbReference>
<protein>
    <recommendedName>
        <fullName evidence="4 5">Large ribosomal subunit protein uL4</fullName>
    </recommendedName>
</protein>
<accession>A0A062XUV4</accession>
<dbReference type="InterPro" id="IPR023574">
    <property type="entry name" value="Ribosomal_uL4_dom_sf"/>
</dbReference>
<reference evidence="7 8" key="1">
    <citation type="submission" date="2014-04" db="EMBL/GenBank/DDBJ databases">
        <title>The Genome Sequence of Thermoanaerobaculum aquaticum MP-01, The First Cultivated Group 23 Acidobacterium.</title>
        <authorList>
            <person name="Stamps B.W."/>
            <person name="Losey N.A."/>
            <person name="Lawson P.A."/>
            <person name="Stevenson B.S."/>
        </authorList>
    </citation>
    <scope>NUCLEOTIDE SEQUENCE [LARGE SCALE GENOMIC DNA]</scope>
    <source>
        <strain evidence="7 8">MP-01</strain>
    </source>
</reference>
<keyword evidence="2 5" id="KW-0689">Ribosomal protein</keyword>
<comment type="similarity">
    <text evidence="1 5">Belongs to the universal ribosomal protein uL4 family.</text>
</comment>
<evidence type="ECO:0000256" key="5">
    <source>
        <dbReference type="HAMAP-Rule" id="MF_01328"/>
    </source>
</evidence>
<keyword evidence="5" id="KW-0699">rRNA-binding</keyword>
<dbReference type="GO" id="GO:0006412">
    <property type="term" value="P:translation"/>
    <property type="evidence" value="ECO:0007669"/>
    <property type="project" value="UniProtKB-UniRule"/>
</dbReference>
<evidence type="ECO:0000313" key="8">
    <source>
        <dbReference type="Proteomes" id="UP000027284"/>
    </source>
</evidence>
<dbReference type="SUPFAM" id="SSF52166">
    <property type="entry name" value="Ribosomal protein L4"/>
    <property type="match status" value="1"/>
</dbReference>
<organism evidence="7 8">
    <name type="scientific">Thermoanaerobaculum aquaticum</name>
    <dbReference type="NCBI Taxonomy" id="1312852"/>
    <lineage>
        <taxon>Bacteria</taxon>
        <taxon>Pseudomonadati</taxon>
        <taxon>Acidobacteriota</taxon>
        <taxon>Thermoanaerobaculia</taxon>
        <taxon>Thermoanaerobaculales</taxon>
        <taxon>Thermoanaerobaculaceae</taxon>
        <taxon>Thermoanaerobaculum</taxon>
    </lineage>
</organism>
<dbReference type="Pfam" id="PF00573">
    <property type="entry name" value="Ribosomal_L4"/>
    <property type="match status" value="1"/>
</dbReference>
<dbReference type="HAMAP" id="MF_01328_B">
    <property type="entry name" value="Ribosomal_uL4_B"/>
    <property type="match status" value="1"/>
</dbReference>
<gene>
    <name evidence="5" type="primary">rplD</name>
    <name evidence="7" type="ORF">EG19_09485</name>
</gene>
<evidence type="ECO:0000256" key="4">
    <source>
        <dbReference type="ARBA" id="ARBA00035244"/>
    </source>
</evidence>
<keyword evidence="3 5" id="KW-0687">Ribonucleoprotein</keyword>
<evidence type="ECO:0000256" key="1">
    <source>
        <dbReference type="ARBA" id="ARBA00010528"/>
    </source>
</evidence>
<feature type="region of interest" description="Disordered" evidence="6">
    <location>
        <begin position="50"/>
        <end position="77"/>
    </location>
</feature>
<evidence type="ECO:0000256" key="6">
    <source>
        <dbReference type="SAM" id="MobiDB-lite"/>
    </source>
</evidence>
<keyword evidence="8" id="KW-1185">Reference proteome</keyword>
<evidence type="ECO:0000256" key="3">
    <source>
        <dbReference type="ARBA" id="ARBA00023274"/>
    </source>
</evidence>
<dbReference type="Proteomes" id="UP000027284">
    <property type="component" value="Unassembled WGS sequence"/>
</dbReference>
<dbReference type="EMBL" id="JMFG01000005">
    <property type="protein sequence ID" value="KDA54648.1"/>
    <property type="molecule type" value="Genomic_DNA"/>
</dbReference>